<dbReference type="HAMAP" id="MF_00027">
    <property type="entry name" value="CobB_CbiA"/>
    <property type="match status" value="1"/>
</dbReference>
<dbReference type="InterPro" id="IPR004484">
    <property type="entry name" value="CbiA/CobB_synth"/>
</dbReference>
<evidence type="ECO:0000256" key="6">
    <source>
        <dbReference type="ARBA" id="ARBA00022840"/>
    </source>
</evidence>
<dbReference type="SUPFAM" id="SSF52540">
    <property type="entry name" value="P-loop containing nucleoside triphosphate hydrolases"/>
    <property type="match status" value="1"/>
</dbReference>
<comment type="catalytic activity">
    <reaction evidence="9">
        <text>hydrogenobyrinate + 2 L-glutamine + 2 ATP + 2 H2O = hydrogenobyrinate a,c-diamide + 2 L-glutamate + 2 ADP + 2 phosphate + 2 H(+)</text>
        <dbReference type="Rhea" id="RHEA:12544"/>
        <dbReference type="ChEBI" id="CHEBI:15377"/>
        <dbReference type="ChEBI" id="CHEBI:15378"/>
        <dbReference type="ChEBI" id="CHEBI:29985"/>
        <dbReference type="ChEBI" id="CHEBI:30616"/>
        <dbReference type="ChEBI" id="CHEBI:43474"/>
        <dbReference type="ChEBI" id="CHEBI:58359"/>
        <dbReference type="ChEBI" id="CHEBI:77873"/>
        <dbReference type="ChEBI" id="CHEBI:77874"/>
        <dbReference type="ChEBI" id="CHEBI:456216"/>
        <dbReference type="EC" id="6.3.5.9"/>
    </reaction>
</comment>
<dbReference type="PROSITE" id="PS51274">
    <property type="entry name" value="GATASE_COBBQ"/>
    <property type="match status" value="1"/>
</dbReference>
<keyword evidence="8 9" id="KW-0315">Glutamine amidotransferase</keyword>
<evidence type="ECO:0000256" key="9">
    <source>
        <dbReference type="HAMAP-Rule" id="MF_00027"/>
    </source>
</evidence>
<evidence type="ECO:0000256" key="4">
    <source>
        <dbReference type="ARBA" id="ARBA00022598"/>
    </source>
</evidence>
<reference evidence="12 13" key="1">
    <citation type="submission" date="2020-01" db="EMBL/GenBank/DDBJ databases">
        <title>Genomes of bacteria type strains.</title>
        <authorList>
            <person name="Chen J."/>
            <person name="Zhu S."/>
            <person name="Yang J."/>
        </authorList>
    </citation>
    <scope>NUCLEOTIDE SEQUENCE [LARGE SCALE GENOMIC DNA]</scope>
    <source>
        <strain evidence="12 13">DSM 16655</strain>
    </source>
</reference>
<dbReference type="PANTHER" id="PTHR43873">
    <property type="entry name" value="COBYRINATE A,C-DIAMIDE SYNTHASE"/>
    <property type="match status" value="1"/>
</dbReference>
<evidence type="ECO:0000256" key="1">
    <source>
        <dbReference type="ARBA" id="ARBA00001946"/>
    </source>
</evidence>
<sequence length="433" mass="45869">MTGLMIAAPRSGSGKTTVTLGLLRALKRRGVALAPGKAGPDYIDPAFHAAASGQACLNYDPWAMRSDLLLANASLQSQGGRMLVIEAMMGLFDGAADGSGSAGDLAGLLGLPVILVIDCSGMSHSVAALARGFANFHPDVLVPGVILNHVASPRHEGMLRQALENARVEVVGALPRNEKLKLPERHLGLVQASENEKLAELIDDAADVMENQIDLDKLTRLAQRAHTKPAPANILRLPPPGQKIAVARDVAFAFAYEHMLLGWRRRGAELSFFSPLDDEGPGSDCDAVVLSGGYPELHAGIIAGASGFKAGMKAAIERGIPVYGECGGYMVLGEGLVDAEGVRHEMLGALPLVTSFAAPKRHLGYRRLTPTRGFFWDMELSAHEFHYASVISEGEADGRLFAARDALGADLGHAGLRRGNVAGSFMHVIDRID</sequence>
<keyword evidence="13" id="KW-1185">Reference proteome</keyword>
<evidence type="ECO:0000256" key="3">
    <source>
        <dbReference type="ARBA" id="ARBA00022573"/>
    </source>
</evidence>
<name>A0ABT1CMP4_9HYPH</name>
<dbReference type="EC" id="6.3.5.9" evidence="9"/>
<dbReference type="Gene3D" id="3.40.50.880">
    <property type="match status" value="1"/>
</dbReference>
<evidence type="ECO:0000313" key="13">
    <source>
        <dbReference type="Proteomes" id="UP001320715"/>
    </source>
</evidence>
<dbReference type="PANTHER" id="PTHR43873:SF1">
    <property type="entry name" value="COBYRINATE A,C-DIAMIDE SYNTHASE"/>
    <property type="match status" value="1"/>
</dbReference>
<evidence type="ECO:0000256" key="7">
    <source>
        <dbReference type="ARBA" id="ARBA00022842"/>
    </source>
</evidence>
<dbReference type="EMBL" id="JAAAML010000001">
    <property type="protein sequence ID" value="MCO6407459.1"/>
    <property type="molecule type" value="Genomic_DNA"/>
</dbReference>
<comment type="similarity">
    <text evidence="9">Belongs to the CobB/CbiA family.</text>
</comment>
<gene>
    <name evidence="9" type="primary">cobB</name>
    <name evidence="12" type="ORF">GTW23_04670</name>
</gene>
<comment type="domain">
    <text evidence="9">Comprises of two domains. The C-terminal domain contains the binding site for glutamine and catalyzes the hydrolysis of this substrate to glutamate and ammonia. The N-terminal domain is anticipated to bind ATP and hydrogenobyrinate and catalyzes the ultimate synthesis of the diamide product. The ammonia produced via the glutaminase domain is probably translocated to the adjacent domain via a molecular tunnel, where it reacts with an activated intermediate.</text>
</comment>
<evidence type="ECO:0000256" key="5">
    <source>
        <dbReference type="ARBA" id="ARBA00022741"/>
    </source>
</evidence>
<evidence type="ECO:0000256" key="8">
    <source>
        <dbReference type="ARBA" id="ARBA00022962"/>
    </source>
</evidence>
<feature type="site" description="Increases nucleophilicity of active site Cys" evidence="9">
    <location>
        <position position="427"/>
    </location>
</feature>
<comment type="miscellaneous">
    <text evidence="9">The a and c carboxylates of hydrogenobyrinate are activated for nucleophilic attack via formation of a phosphorylated intermediate by ATP. CobB catalyzes first the amidation of the c-carboxylate, and then that of the a-carboxylate.</text>
</comment>
<organism evidence="12 13">
    <name type="scientific">Hoeflea alexandrii</name>
    <dbReference type="NCBI Taxonomy" id="288436"/>
    <lineage>
        <taxon>Bacteria</taxon>
        <taxon>Pseudomonadati</taxon>
        <taxon>Pseudomonadota</taxon>
        <taxon>Alphaproteobacteria</taxon>
        <taxon>Hyphomicrobiales</taxon>
        <taxon>Rhizobiaceae</taxon>
        <taxon>Hoeflea</taxon>
    </lineage>
</organism>
<dbReference type="InterPro" id="IPR029062">
    <property type="entry name" value="Class_I_gatase-like"/>
</dbReference>
<evidence type="ECO:0000259" key="10">
    <source>
        <dbReference type="Pfam" id="PF01656"/>
    </source>
</evidence>
<proteinExistence type="inferred from homology"/>
<protein>
    <recommendedName>
        <fullName evidence="9">Hydrogenobyrinate a,c-diamide synthase</fullName>
        <ecNumber evidence="9">6.3.5.9</ecNumber>
    </recommendedName>
    <alternativeName>
        <fullName evidence="9">Hydrogenobyrinic acid a,c-diamide synthase</fullName>
    </alternativeName>
</protein>
<comment type="cofactor">
    <cofactor evidence="1 9">
        <name>Mg(2+)</name>
        <dbReference type="ChEBI" id="CHEBI:18420"/>
    </cofactor>
</comment>
<dbReference type="Pfam" id="PF01656">
    <property type="entry name" value="CbiA"/>
    <property type="match status" value="1"/>
</dbReference>
<dbReference type="CDD" id="cd05388">
    <property type="entry name" value="CobB_N"/>
    <property type="match status" value="1"/>
</dbReference>
<dbReference type="SUPFAM" id="SSF52317">
    <property type="entry name" value="Class I glutamine amidotransferase-like"/>
    <property type="match status" value="1"/>
</dbReference>
<keyword evidence="4 9" id="KW-0436">Ligase</keyword>
<dbReference type="Proteomes" id="UP001320715">
    <property type="component" value="Unassembled WGS sequence"/>
</dbReference>
<comment type="similarity">
    <text evidence="2">Belongs to the CobB/CobQ family. CobQ subfamily.</text>
</comment>
<evidence type="ECO:0000256" key="2">
    <source>
        <dbReference type="ARBA" id="ARBA00006205"/>
    </source>
</evidence>
<accession>A0ABT1CMP4</accession>
<evidence type="ECO:0000259" key="11">
    <source>
        <dbReference type="Pfam" id="PF07685"/>
    </source>
</evidence>
<comment type="caution">
    <text evidence="12">The sequence shown here is derived from an EMBL/GenBank/DDBJ whole genome shotgun (WGS) entry which is preliminary data.</text>
</comment>
<comment type="function">
    <text evidence="9">Catalyzes the ATP-dependent amidation of the two carboxylate groups at positions a and c of hydrogenobyrinate, using either L-glutamine or ammonia as the nitrogen source.</text>
</comment>
<keyword evidence="3 9" id="KW-0169">Cobalamin biosynthesis</keyword>
<dbReference type="Pfam" id="PF07685">
    <property type="entry name" value="GATase_3"/>
    <property type="match status" value="1"/>
</dbReference>
<dbReference type="NCBIfam" id="NF002204">
    <property type="entry name" value="PRK01077.1"/>
    <property type="match status" value="1"/>
</dbReference>
<feature type="active site" description="Nucleophile" evidence="9">
    <location>
        <position position="326"/>
    </location>
</feature>
<keyword evidence="7 9" id="KW-0460">Magnesium</keyword>
<evidence type="ECO:0000313" key="12">
    <source>
        <dbReference type="EMBL" id="MCO6407459.1"/>
    </source>
</evidence>
<comment type="pathway">
    <text evidence="9">Cofactor biosynthesis; adenosylcobalamin biosynthesis; cob(II)yrinate a,c-diamide from precorrin-2 (aerobic route): step 9/10.</text>
</comment>
<dbReference type="InterPro" id="IPR002586">
    <property type="entry name" value="CobQ/CobB/MinD/ParA_Nub-bd_dom"/>
</dbReference>
<keyword evidence="6 9" id="KW-0067">ATP-binding</keyword>
<dbReference type="InterPro" id="IPR027417">
    <property type="entry name" value="P-loop_NTPase"/>
</dbReference>
<dbReference type="InterPro" id="IPR011698">
    <property type="entry name" value="GATase_3"/>
</dbReference>
<keyword evidence="5 9" id="KW-0547">Nucleotide-binding</keyword>
<dbReference type="Gene3D" id="3.40.50.300">
    <property type="entry name" value="P-loop containing nucleotide triphosphate hydrolases"/>
    <property type="match status" value="1"/>
</dbReference>
<dbReference type="RefSeq" id="WP_252914816.1">
    <property type="nucleotide sequence ID" value="NZ_JAAAML010000001.1"/>
</dbReference>
<feature type="domain" description="CobQ/CobB/MinD/ParA nucleotide binding" evidence="10">
    <location>
        <begin position="4"/>
        <end position="187"/>
    </location>
</feature>
<dbReference type="NCBIfam" id="TIGR00379">
    <property type="entry name" value="cobB"/>
    <property type="match status" value="1"/>
</dbReference>
<feature type="domain" description="CobB/CobQ-like glutamine amidotransferase" evidence="11">
    <location>
        <begin position="243"/>
        <end position="429"/>
    </location>
</feature>